<organism evidence="2 4">
    <name type="scientific">Cajanus cajan</name>
    <name type="common">Pigeon pea</name>
    <name type="synonym">Cajanus indicus</name>
    <dbReference type="NCBI Taxonomy" id="3821"/>
    <lineage>
        <taxon>Eukaryota</taxon>
        <taxon>Viridiplantae</taxon>
        <taxon>Streptophyta</taxon>
        <taxon>Embryophyta</taxon>
        <taxon>Tracheophyta</taxon>
        <taxon>Spermatophyta</taxon>
        <taxon>Magnoliopsida</taxon>
        <taxon>eudicotyledons</taxon>
        <taxon>Gunneridae</taxon>
        <taxon>Pentapetalae</taxon>
        <taxon>rosids</taxon>
        <taxon>fabids</taxon>
        <taxon>Fabales</taxon>
        <taxon>Fabaceae</taxon>
        <taxon>Papilionoideae</taxon>
        <taxon>50 kb inversion clade</taxon>
        <taxon>NPAAA clade</taxon>
        <taxon>indigoferoid/millettioid clade</taxon>
        <taxon>Phaseoleae</taxon>
        <taxon>Cajanus</taxon>
    </lineage>
</organism>
<feature type="non-terminal residue" evidence="2">
    <location>
        <position position="1"/>
    </location>
</feature>
<protein>
    <submittedName>
        <fullName evidence="2">Uncharacterized protein</fullName>
    </submittedName>
</protein>
<dbReference type="AlphaFoldDB" id="A0A151R3F7"/>
<feature type="compositionally biased region" description="Basic and acidic residues" evidence="1">
    <location>
        <begin position="60"/>
        <end position="70"/>
    </location>
</feature>
<dbReference type="EMBL" id="KQ484137">
    <property type="protein sequence ID" value="KYP37124.1"/>
    <property type="molecule type" value="Genomic_DNA"/>
</dbReference>
<dbReference type="EMBL" id="KQ484137">
    <property type="protein sequence ID" value="KYP37136.1"/>
    <property type="molecule type" value="Genomic_DNA"/>
</dbReference>
<sequence length="89" mass="9659">GGELNSDSGFGLQTELVPSEPGEDVGFANTRVSDQNDLEEIVILVVHSMRHGSSPLRSLEPARSKSEYSFRSKTAALGARNEATDLRRN</sequence>
<evidence type="ECO:0000313" key="2">
    <source>
        <dbReference type="EMBL" id="KYP37124.1"/>
    </source>
</evidence>
<name>A0A151R3F7_CAJCA</name>
<evidence type="ECO:0000313" key="4">
    <source>
        <dbReference type="Proteomes" id="UP000075243"/>
    </source>
</evidence>
<evidence type="ECO:0000256" key="1">
    <source>
        <dbReference type="SAM" id="MobiDB-lite"/>
    </source>
</evidence>
<dbReference type="Gramene" id="C.cajan_33867.t">
    <property type="protein sequence ID" value="C.cajan_33867.t.cds1"/>
    <property type="gene ID" value="C.cajan_33867"/>
</dbReference>
<gene>
    <name evidence="2" type="ORF">KK1_041700</name>
    <name evidence="3" type="ORF">KK1_041715</name>
</gene>
<keyword evidence="4" id="KW-1185">Reference proteome</keyword>
<dbReference type="Proteomes" id="UP000075243">
    <property type="component" value="Unassembled WGS sequence"/>
</dbReference>
<dbReference type="Gramene" id="C.cajan_33880.t">
    <property type="protein sequence ID" value="C.cajan_33880.t.cds1"/>
    <property type="gene ID" value="C.cajan_33880"/>
</dbReference>
<feature type="region of interest" description="Disordered" evidence="1">
    <location>
        <begin position="51"/>
        <end position="89"/>
    </location>
</feature>
<accession>A0A151R3F7</accession>
<feature type="region of interest" description="Disordered" evidence="1">
    <location>
        <begin position="1"/>
        <end position="31"/>
    </location>
</feature>
<reference evidence="2 4" key="1">
    <citation type="journal article" date="2012" name="Nat. Biotechnol.">
        <title>Draft genome sequence of pigeonpea (Cajanus cajan), an orphan legume crop of resource-poor farmers.</title>
        <authorList>
            <person name="Varshney R.K."/>
            <person name="Chen W."/>
            <person name="Li Y."/>
            <person name="Bharti A.K."/>
            <person name="Saxena R.K."/>
            <person name="Schlueter J.A."/>
            <person name="Donoghue M.T."/>
            <person name="Azam S."/>
            <person name="Fan G."/>
            <person name="Whaley A.M."/>
            <person name="Farmer A.D."/>
            <person name="Sheridan J."/>
            <person name="Iwata A."/>
            <person name="Tuteja R."/>
            <person name="Penmetsa R.V."/>
            <person name="Wu W."/>
            <person name="Upadhyaya H.D."/>
            <person name="Yang S.P."/>
            <person name="Shah T."/>
            <person name="Saxena K.B."/>
            <person name="Michael T."/>
            <person name="McCombie W.R."/>
            <person name="Yang B."/>
            <person name="Zhang G."/>
            <person name="Yang H."/>
            <person name="Wang J."/>
            <person name="Spillane C."/>
            <person name="Cook D.R."/>
            <person name="May G.D."/>
            <person name="Xu X."/>
            <person name="Jackson S.A."/>
        </authorList>
    </citation>
    <scope>NUCLEOTIDE SEQUENCE [LARGE SCALE GENOMIC DNA]</scope>
    <source>
        <strain evidence="4">cv. Asha</strain>
    </source>
</reference>
<proteinExistence type="predicted"/>
<evidence type="ECO:0000313" key="3">
    <source>
        <dbReference type="EMBL" id="KYP37136.1"/>
    </source>
</evidence>